<dbReference type="EMBL" id="CM037158">
    <property type="protein sequence ID" value="KAH7852999.1"/>
    <property type="molecule type" value="Genomic_DNA"/>
</dbReference>
<name>A0ACB7YJJ2_9ERIC</name>
<gene>
    <name evidence="1" type="ORF">Vadar_031921</name>
</gene>
<organism evidence="1 2">
    <name type="scientific">Vaccinium darrowii</name>
    <dbReference type="NCBI Taxonomy" id="229202"/>
    <lineage>
        <taxon>Eukaryota</taxon>
        <taxon>Viridiplantae</taxon>
        <taxon>Streptophyta</taxon>
        <taxon>Embryophyta</taxon>
        <taxon>Tracheophyta</taxon>
        <taxon>Spermatophyta</taxon>
        <taxon>Magnoliopsida</taxon>
        <taxon>eudicotyledons</taxon>
        <taxon>Gunneridae</taxon>
        <taxon>Pentapetalae</taxon>
        <taxon>asterids</taxon>
        <taxon>Ericales</taxon>
        <taxon>Ericaceae</taxon>
        <taxon>Vaccinioideae</taxon>
        <taxon>Vaccinieae</taxon>
        <taxon>Vaccinium</taxon>
    </lineage>
</organism>
<dbReference type="Proteomes" id="UP000828048">
    <property type="component" value="Chromosome 8"/>
</dbReference>
<evidence type="ECO:0000313" key="2">
    <source>
        <dbReference type="Proteomes" id="UP000828048"/>
    </source>
</evidence>
<protein>
    <submittedName>
        <fullName evidence="1">Uncharacterized protein</fullName>
    </submittedName>
</protein>
<proteinExistence type="predicted"/>
<accession>A0ACB7YJJ2</accession>
<evidence type="ECO:0000313" key="1">
    <source>
        <dbReference type="EMBL" id="KAH7852999.1"/>
    </source>
</evidence>
<comment type="caution">
    <text evidence="1">The sequence shown here is derived from an EMBL/GenBank/DDBJ whole genome shotgun (WGS) entry which is preliminary data.</text>
</comment>
<reference evidence="1 2" key="1">
    <citation type="journal article" date="2021" name="Hortic Res">
        <title>High-quality reference genome and annotation aids understanding of berry development for evergreen blueberry (Vaccinium darrowii).</title>
        <authorList>
            <person name="Yu J."/>
            <person name="Hulse-Kemp A.M."/>
            <person name="Babiker E."/>
            <person name="Staton M."/>
        </authorList>
    </citation>
    <scope>NUCLEOTIDE SEQUENCE [LARGE SCALE GENOMIC DNA]</scope>
    <source>
        <strain evidence="2">cv. NJ 8807/NJ 8810</strain>
        <tissue evidence="1">Young leaf</tissue>
    </source>
</reference>
<sequence>MLQQEGLIFRVFELLFITNFRIQQKFMFTEVEELLEPPLMGAASPKISPNDTSKFSALCKSFSKEAFRRFPIEISYRPEIAKRFSLARQIDNISRRDSQEKANKSWVKRNAESIELDAEDSESEEEKVTNLKQKKANSYHLQKLQKELNMLLSRPLQPKAFSRRFLVGAGVSPLLQHQFEELASQKLGDFKKLGDRERGKLLVIGQDCVEPLQALRNATHEFMDLKENAEKRRNVENLRRKRKEEKKTFARPTEEAEKKTKNGS</sequence>
<keyword evidence="2" id="KW-1185">Reference proteome</keyword>